<dbReference type="InterPro" id="IPR016181">
    <property type="entry name" value="Acyl_CoA_acyltransferase"/>
</dbReference>
<dbReference type="CDD" id="cd04301">
    <property type="entry name" value="NAT_SF"/>
    <property type="match status" value="1"/>
</dbReference>
<dbReference type="Proteomes" id="UP000671828">
    <property type="component" value="Chromosome"/>
</dbReference>
<dbReference type="SUPFAM" id="SSF55729">
    <property type="entry name" value="Acyl-CoA N-acyltransferases (Nat)"/>
    <property type="match status" value="1"/>
</dbReference>
<organism evidence="2 3">
    <name type="scientific">Saccharothrix algeriensis</name>
    <dbReference type="NCBI Taxonomy" id="173560"/>
    <lineage>
        <taxon>Bacteria</taxon>
        <taxon>Bacillati</taxon>
        <taxon>Actinomycetota</taxon>
        <taxon>Actinomycetes</taxon>
        <taxon>Pseudonocardiales</taxon>
        <taxon>Pseudonocardiaceae</taxon>
        <taxon>Saccharothrix</taxon>
    </lineage>
</organism>
<dbReference type="EMBL" id="CP072788">
    <property type="protein sequence ID" value="QTR03259.1"/>
    <property type="molecule type" value="Genomic_DNA"/>
</dbReference>
<dbReference type="InterPro" id="IPR000182">
    <property type="entry name" value="GNAT_dom"/>
</dbReference>
<gene>
    <name evidence="2" type="ORF">J7S33_30690</name>
</gene>
<evidence type="ECO:0000313" key="3">
    <source>
        <dbReference type="Proteomes" id="UP000671828"/>
    </source>
</evidence>
<dbReference type="PANTHER" id="PTHR42791">
    <property type="entry name" value="GNAT FAMILY ACETYLTRANSFERASE"/>
    <property type="match status" value="1"/>
</dbReference>
<dbReference type="GO" id="GO:0016747">
    <property type="term" value="F:acyltransferase activity, transferring groups other than amino-acyl groups"/>
    <property type="evidence" value="ECO:0007669"/>
    <property type="project" value="InterPro"/>
</dbReference>
<evidence type="ECO:0000259" key="1">
    <source>
        <dbReference type="PROSITE" id="PS51186"/>
    </source>
</evidence>
<reference evidence="2" key="1">
    <citation type="submission" date="2021-04" db="EMBL/GenBank/DDBJ databases">
        <title>Saccharothrix algeriensis WGS.</title>
        <authorList>
            <person name="Stuskova K."/>
            <person name="Hakalova E."/>
            <person name="Tebbal A.B."/>
            <person name="Eichmeier A."/>
        </authorList>
    </citation>
    <scope>NUCLEOTIDE SEQUENCE</scope>
    <source>
        <strain evidence="2">NRRL B-24137</strain>
    </source>
</reference>
<dbReference type="PROSITE" id="PS51186">
    <property type="entry name" value="GNAT"/>
    <property type="match status" value="1"/>
</dbReference>
<dbReference type="Gene3D" id="3.40.630.30">
    <property type="match status" value="1"/>
</dbReference>
<name>A0A8T8HY01_9PSEU</name>
<sequence>MIMVQIRRATRDDVDAAADTLAAAFSGYPFIRHVVAADDHERRVRELQRLFLVEVGLAHGAVWVADDCAAVAVWTTPDTDAAAAFGPLAERAAHLAGDRAEVSARAERAFGPHRPTGPAWFLGTVGVRPDRQGRGLGSAVIRPGLAAADEAGAPAYLETTGDRNVRLYRRLGFEVTAEVQLPDGGPLTWCMSRPPRAT</sequence>
<accession>A0A8T8HY01</accession>
<dbReference type="InterPro" id="IPR052523">
    <property type="entry name" value="Trichothecene_AcTrans"/>
</dbReference>
<dbReference type="PANTHER" id="PTHR42791:SF1">
    <property type="entry name" value="N-ACETYLTRANSFERASE DOMAIN-CONTAINING PROTEIN"/>
    <property type="match status" value="1"/>
</dbReference>
<feature type="domain" description="N-acetyltransferase" evidence="1">
    <location>
        <begin position="4"/>
        <end position="196"/>
    </location>
</feature>
<dbReference type="AlphaFoldDB" id="A0A8T8HY01"/>
<protein>
    <submittedName>
        <fullName evidence="2">GNAT family N-acetyltransferase</fullName>
    </submittedName>
</protein>
<dbReference type="Pfam" id="PF00583">
    <property type="entry name" value="Acetyltransf_1"/>
    <property type="match status" value="1"/>
</dbReference>
<proteinExistence type="predicted"/>
<evidence type="ECO:0000313" key="2">
    <source>
        <dbReference type="EMBL" id="QTR03259.1"/>
    </source>
</evidence>